<dbReference type="Gene3D" id="3.30.1240.10">
    <property type="match status" value="1"/>
</dbReference>
<keyword evidence="2" id="KW-1185">Reference proteome</keyword>
<evidence type="ECO:0008006" key="3">
    <source>
        <dbReference type="Google" id="ProtNLM"/>
    </source>
</evidence>
<organism evidence="1 2">
    <name type="scientific">Thalassobacillus cyri</name>
    <dbReference type="NCBI Taxonomy" id="571932"/>
    <lineage>
        <taxon>Bacteria</taxon>
        <taxon>Bacillati</taxon>
        <taxon>Bacillota</taxon>
        <taxon>Bacilli</taxon>
        <taxon>Bacillales</taxon>
        <taxon>Bacillaceae</taxon>
        <taxon>Thalassobacillus</taxon>
    </lineage>
</organism>
<dbReference type="InterPro" id="IPR036412">
    <property type="entry name" value="HAD-like_sf"/>
</dbReference>
<dbReference type="SFLD" id="SFLDS00003">
    <property type="entry name" value="Haloacid_Dehalogenase"/>
    <property type="match status" value="1"/>
</dbReference>
<gene>
    <name evidence="1" type="ORF">SAMN05421743_103142</name>
</gene>
<dbReference type="PANTHER" id="PTHR10000">
    <property type="entry name" value="PHOSPHOSERINE PHOSPHATASE"/>
    <property type="match status" value="1"/>
</dbReference>
<evidence type="ECO:0000313" key="2">
    <source>
        <dbReference type="Proteomes" id="UP000198584"/>
    </source>
</evidence>
<dbReference type="InterPro" id="IPR000150">
    <property type="entry name" value="Cof"/>
</dbReference>
<dbReference type="Pfam" id="PF08282">
    <property type="entry name" value="Hydrolase_3"/>
    <property type="match status" value="2"/>
</dbReference>
<dbReference type="PRINTS" id="PR00119">
    <property type="entry name" value="CATATPASE"/>
</dbReference>
<dbReference type="InterPro" id="IPR023214">
    <property type="entry name" value="HAD_sf"/>
</dbReference>
<dbReference type="PROSITE" id="PS01229">
    <property type="entry name" value="COF_2"/>
    <property type="match status" value="1"/>
</dbReference>
<dbReference type="OrthoDB" id="9781413at2"/>
<sequence>MNIKLIALDMDGTLVNNEGHVSKENEQAIQRAKEKGIHVVLSTGRSLPNCRDIAEELGRSSYIVTVNGGEIYDHHFNLVDRQPLDATLVKRLWELKEQHDTIFWSTTSEGMFNSGQPFDRDIESYEWLKFGFDIEDDEVRQVIFDELVKNEALEVTNSSLTNIEVNASGVNKAAALRKVSKWLDLSMNQMMAVGDSLNDIAMIREAGIGVAMGNAQDIVKKEADWVTLSNTDHGVAHAIERILNG</sequence>
<evidence type="ECO:0000313" key="1">
    <source>
        <dbReference type="EMBL" id="SEA19230.1"/>
    </source>
</evidence>
<reference evidence="1 2" key="1">
    <citation type="submission" date="2016-10" db="EMBL/GenBank/DDBJ databases">
        <authorList>
            <person name="de Groot N.N."/>
        </authorList>
    </citation>
    <scope>NUCLEOTIDE SEQUENCE [LARGE SCALE GENOMIC DNA]</scope>
    <source>
        <strain evidence="1 2">CCM7597</strain>
    </source>
</reference>
<dbReference type="EMBL" id="FNQR01000003">
    <property type="protein sequence ID" value="SEA19230.1"/>
    <property type="molecule type" value="Genomic_DNA"/>
</dbReference>
<dbReference type="STRING" id="571932.SAMN05421743_103142"/>
<dbReference type="Gene3D" id="3.40.50.1000">
    <property type="entry name" value="HAD superfamily/HAD-like"/>
    <property type="match status" value="1"/>
</dbReference>
<name>A0A1H3Z6F0_9BACI</name>
<dbReference type="CDD" id="cd07516">
    <property type="entry name" value="HAD_Pase"/>
    <property type="match status" value="1"/>
</dbReference>
<dbReference type="SUPFAM" id="SSF56784">
    <property type="entry name" value="HAD-like"/>
    <property type="match status" value="1"/>
</dbReference>
<dbReference type="RefSeq" id="WP_093042999.1">
    <property type="nucleotide sequence ID" value="NZ_FNQR01000003.1"/>
</dbReference>
<dbReference type="SFLD" id="SFLDG01144">
    <property type="entry name" value="C2.B.4:_PGP_Like"/>
    <property type="match status" value="1"/>
</dbReference>
<dbReference type="InterPro" id="IPR006379">
    <property type="entry name" value="HAD-SF_hydro_IIB"/>
</dbReference>
<protein>
    <recommendedName>
        <fullName evidence="3">Phosphoglycolate phosphatase</fullName>
    </recommendedName>
</protein>
<proteinExistence type="predicted"/>
<dbReference type="NCBIfam" id="TIGR00099">
    <property type="entry name" value="Cof-subfamily"/>
    <property type="match status" value="1"/>
</dbReference>
<dbReference type="SFLD" id="SFLDG01140">
    <property type="entry name" value="C2.B:_Phosphomannomutase_and_P"/>
    <property type="match status" value="1"/>
</dbReference>
<dbReference type="PROSITE" id="PS01228">
    <property type="entry name" value="COF_1"/>
    <property type="match status" value="1"/>
</dbReference>
<dbReference type="GO" id="GO:0000287">
    <property type="term" value="F:magnesium ion binding"/>
    <property type="evidence" value="ECO:0007669"/>
    <property type="project" value="TreeGrafter"/>
</dbReference>
<dbReference type="PANTHER" id="PTHR10000:SF55">
    <property type="entry name" value="5-AMINO-6-(5-PHOSPHO-D-RIBITYLAMINO)URACIL PHOSPHATASE YCSE"/>
    <property type="match status" value="1"/>
</dbReference>
<dbReference type="GO" id="GO:0016791">
    <property type="term" value="F:phosphatase activity"/>
    <property type="evidence" value="ECO:0007669"/>
    <property type="project" value="TreeGrafter"/>
</dbReference>
<dbReference type="NCBIfam" id="TIGR01484">
    <property type="entry name" value="HAD-SF-IIB"/>
    <property type="match status" value="1"/>
</dbReference>
<accession>A0A1H3Z6F0</accession>
<dbReference type="Proteomes" id="UP000198584">
    <property type="component" value="Unassembled WGS sequence"/>
</dbReference>
<dbReference type="GO" id="GO:0005829">
    <property type="term" value="C:cytosol"/>
    <property type="evidence" value="ECO:0007669"/>
    <property type="project" value="TreeGrafter"/>
</dbReference>
<dbReference type="AlphaFoldDB" id="A0A1H3Z6F0"/>